<keyword evidence="8 15" id="KW-0720">Serine protease</keyword>
<dbReference type="PROSITE" id="PS00135">
    <property type="entry name" value="TRYPSIN_SER"/>
    <property type="match status" value="1"/>
</dbReference>
<dbReference type="Gene3D" id="2.40.20.10">
    <property type="entry name" value="Plasminogen Kringle 4"/>
    <property type="match status" value="1"/>
</dbReference>
<dbReference type="InterPro" id="IPR000001">
    <property type="entry name" value="Kringle"/>
</dbReference>
<dbReference type="InterPro" id="IPR013806">
    <property type="entry name" value="Kringle-like"/>
</dbReference>
<dbReference type="Gene3D" id="2.40.10.10">
    <property type="entry name" value="Trypsin-like serine proteases"/>
    <property type="match status" value="1"/>
</dbReference>
<keyword evidence="7 15" id="KW-0378">Hydrolase</keyword>
<dbReference type="GO" id="GO:0031639">
    <property type="term" value="P:plasminogen activation"/>
    <property type="evidence" value="ECO:0007669"/>
    <property type="project" value="Ensembl"/>
</dbReference>
<dbReference type="MEROPS" id="S01.231"/>
<dbReference type="Ensembl" id="ENSGACT00000008876.2">
    <property type="protein sequence ID" value="ENSGACP00000008857.2"/>
    <property type="gene ID" value="ENSGACG00000006694.2"/>
</dbReference>
<accession>G3NU39</accession>
<dbReference type="EC" id="3.4.21.4" evidence="13"/>
<dbReference type="Bgee" id="ENSGACG00000006694">
    <property type="expression patterns" value="Expressed in spleen and 8 other cell types or tissues"/>
</dbReference>
<evidence type="ECO:0000256" key="12">
    <source>
        <dbReference type="ARBA" id="ARBA00036320"/>
    </source>
</evidence>
<evidence type="ECO:0000256" key="5">
    <source>
        <dbReference type="ARBA" id="ARBA00022670"/>
    </source>
</evidence>
<proteinExistence type="predicted"/>
<dbReference type="OMA" id="WPWCYVQ"/>
<dbReference type="PROSITE" id="PS00134">
    <property type="entry name" value="TRYPSIN_HIS"/>
    <property type="match status" value="1"/>
</dbReference>
<dbReference type="GeneTree" id="ENSGT00940000164426"/>
<evidence type="ECO:0000256" key="15">
    <source>
        <dbReference type="RuleBase" id="RU363034"/>
    </source>
</evidence>
<evidence type="ECO:0000256" key="3">
    <source>
        <dbReference type="ARBA" id="ARBA00022536"/>
    </source>
</evidence>
<dbReference type="InterPro" id="IPR009003">
    <property type="entry name" value="Peptidase_S1_PA"/>
</dbReference>
<dbReference type="eggNOG" id="ENOG502QRMI">
    <property type="taxonomic scope" value="Eukaryota"/>
</dbReference>
<dbReference type="PROSITE" id="PS00021">
    <property type="entry name" value="KRINGLE_1"/>
    <property type="match status" value="1"/>
</dbReference>
<protein>
    <recommendedName>
        <fullName evidence="13">trypsin</fullName>
        <ecNumber evidence="13">3.4.21.4</ecNumber>
    </recommendedName>
</protein>
<evidence type="ECO:0000256" key="8">
    <source>
        <dbReference type="ARBA" id="ARBA00022825"/>
    </source>
</evidence>
<evidence type="ECO:0000256" key="10">
    <source>
        <dbReference type="ARBA" id="ARBA00023157"/>
    </source>
</evidence>
<feature type="domain" description="Peptidase S1" evidence="18">
    <location>
        <begin position="143"/>
        <end position="384"/>
    </location>
</feature>
<dbReference type="GO" id="GO:0005615">
    <property type="term" value="C:extracellular space"/>
    <property type="evidence" value="ECO:0007669"/>
    <property type="project" value="TreeGrafter"/>
</dbReference>
<dbReference type="SUPFAM" id="SSF50494">
    <property type="entry name" value="Trypsin-like serine proteases"/>
    <property type="match status" value="1"/>
</dbReference>
<keyword evidence="5 15" id="KW-0645">Protease</keyword>
<dbReference type="GO" id="GO:0004252">
    <property type="term" value="F:serine-type endopeptidase activity"/>
    <property type="evidence" value="ECO:0007669"/>
    <property type="project" value="UniProtKB-EC"/>
</dbReference>
<evidence type="ECO:0000256" key="7">
    <source>
        <dbReference type="ARBA" id="ARBA00022801"/>
    </source>
</evidence>
<evidence type="ECO:0000256" key="1">
    <source>
        <dbReference type="ARBA" id="ARBA00004239"/>
    </source>
</evidence>
<name>G3NU39_GASAC</name>
<dbReference type="Pfam" id="PF00089">
    <property type="entry name" value="Trypsin"/>
    <property type="match status" value="1"/>
</dbReference>
<dbReference type="PANTHER" id="PTHR24264:SF38">
    <property type="entry name" value="UROKINASE-TYPE PLASMINOGEN ACTIVATOR"/>
    <property type="match status" value="1"/>
</dbReference>
<evidence type="ECO:0000256" key="4">
    <source>
        <dbReference type="ARBA" id="ARBA00022572"/>
    </source>
</evidence>
<dbReference type="InterPro" id="IPR043504">
    <property type="entry name" value="Peptidase_S1_PA_chymotrypsin"/>
</dbReference>
<dbReference type="Pfam" id="PF00051">
    <property type="entry name" value="Kringle"/>
    <property type="match status" value="1"/>
</dbReference>
<dbReference type="InterPro" id="IPR033116">
    <property type="entry name" value="TRYPSIN_SER"/>
</dbReference>
<dbReference type="SUPFAM" id="SSF57440">
    <property type="entry name" value="Kringle-like"/>
    <property type="match status" value="1"/>
</dbReference>
<evidence type="ECO:0000256" key="13">
    <source>
        <dbReference type="ARBA" id="ARBA00038868"/>
    </source>
</evidence>
<keyword evidence="11" id="KW-0617">Plasminogen activation</keyword>
<keyword evidence="20" id="KW-1185">Reference proteome</keyword>
<feature type="domain" description="Kringle" evidence="17">
    <location>
        <begin position="39"/>
        <end position="111"/>
    </location>
</feature>
<dbReference type="InterPro" id="IPR018114">
    <property type="entry name" value="TRYPSIN_HIS"/>
</dbReference>
<dbReference type="InterPro" id="IPR050127">
    <property type="entry name" value="Serine_Proteases_S1"/>
</dbReference>
<evidence type="ECO:0000256" key="2">
    <source>
        <dbReference type="ARBA" id="ARBA00022525"/>
    </source>
</evidence>
<dbReference type="InterPro" id="IPR018056">
    <property type="entry name" value="Kringle_CS"/>
</dbReference>
<dbReference type="InterPro" id="IPR001254">
    <property type="entry name" value="Trypsin_dom"/>
</dbReference>
<dbReference type="GO" id="GO:0033628">
    <property type="term" value="P:regulation of cell adhesion mediated by integrin"/>
    <property type="evidence" value="ECO:0007669"/>
    <property type="project" value="TreeGrafter"/>
</dbReference>
<reference evidence="19" key="3">
    <citation type="submission" date="2025-09" db="UniProtKB">
        <authorList>
            <consortium name="Ensembl"/>
        </authorList>
    </citation>
    <scope>IDENTIFICATION</scope>
</reference>
<dbReference type="SMART" id="SM00020">
    <property type="entry name" value="Tryp_SPc"/>
    <property type="match status" value="1"/>
</dbReference>
<evidence type="ECO:0000259" key="18">
    <source>
        <dbReference type="PROSITE" id="PS50240"/>
    </source>
</evidence>
<dbReference type="CDD" id="cd00190">
    <property type="entry name" value="Tryp_SPc"/>
    <property type="match status" value="1"/>
</dbReference>
<comment type="catalytic activity">
    <reaction evidence="12">
        <text>Preferential cleavage: Arg-|-Xaa, Lys-|-Xaa.</text>
        <dbReference type="EC" id="3.4.21.4"/>
    </reaction>
</comment>
<dbReference type="SMART" id="SM00130">
    <property type="entry name" value="KR"/>
    <property type="match status" value="1"/>
</dbReference>
<dbReference type="AlphaFoldDB" id="G3NU39"/>
<keyword evidence="3" id="KW-0245">EGF-like domain</keyword>
<dbReference type="RefSeq" id="XP_040034545.1">
    <property type="nucleotide sequence ID" value="XM_040178611.1"/>
</dbReference>
<evidence type="ECO:0000256" key="14">
    <source>
        <dbReference type="PROSITE-ProRule" id="PRU00121"/>
    </source>
</evidence>
<evidence type="ECO:0000256" key="9">
    <source>
        <dbReference type="ARBA" id="ARBA00023145"/>
    </source>
</evidence>
<keyword evidence="10" id="KW-1015">Disulfide bond</keyword>
<evidence type="ECO:0000313" key="19">
    <source>
        <dbReference type="Ensembl" id="ENSGACP00000008857.2"/>
    </source>
</evidence>
<dbReference type="STRING" id="69293.ENSGACP00000008857"/>
<comment type="caution">
    <text evidence="14">Lacks conserved residue(s) required for the propagation of feature annotation.</text>
</comment>
<dbReference type="PROSITE" id="PS50070">
    <property type="entry name" value="KRINGLE_2"/>
    <property type="match status" value="1"/>
</dbReference>
<dbReference type="PROSITE" id="PS50240">
    <property type="entry name" value="TRYPSIN_DOM"/>
    <property type="match status" value="1"/>
</dbReference>
<keyword evidence="6 16" id="KW-0732">Signal</keyword>
<keyword evidence="9" id="KW-0865">Zymogen</keyword>
<keyword evidence="2" id="KW-0964">Secreted</keyword>
<reference evidence="19 20" key="1">
    <citation type="journal article" date="2021" name="G3 (Bethesda)">
        <title>Improved contiguity of the threespine stickleback genome using long-read sequencing.</title>
        <authorList>
            <person name="Nath S."/>
            <person name="Shaw D.E."/>
            <person name="White M.A."/>
        </authorList>
    </citation>
    <scope>NUCLEOTIDE SEQUENCE [LARGE SCALE GENOMIC DNA]</scope>
    <source>
        <strain evidence="19 20">Lake Benthic</strain>
    </source>
</reference>
<feature type="chain" id="PRO_5044016717" description="trypsin" evidence="16">
    <location>
        <begin position="21"/>
        <end position="397"/>
    </location>
</feature>
<evidence type="ECO:0000259" key="17">
    <source>
        <dbReference type="PROSITE" id="PS50070"/>
    </source>
</evidence>
<dbReference type="KEGG" id="gat:120820630"/>
<sequence length="397" mass="43831">MNLLVIVAVFAAFSVDVTFSRKRSKNSRPFKPRTTNREMCWSGDGSSYRGFASESTSGRRCLNWNMFTYSGASNGLGDHSYCRNPDESLMPWCRVRRGRRIVREFCDIPRCTSAGPTPTSRPPSAVDTERTCGERSVQRLHKIVGGSFTPVESHPWVAALFHQRTGFLCGGSLIAPCWVLTAAHCFSDGESTTIRHLSVYLGKSAINATDADKEQRFTVEKVIIHQKYNLDNYDNDIALLKIKSSNGGCAVRSSSARTVCLAPSHTQLPAGFQCSIAGFGNERFFGHYSQIMKQAVVQLLPQTDCASQSYYGHLITENMLCAGSPDWSTDACKGDSGGPLVCEVAGRMFLFGVVSWGEGCAKRNKPGVYTRVTNYNKWIEDGTGLSKYTKGFMYPQK</sequence>
<dbReference type="InterPro" id="IPR001314">
    <property type="entry name" value="Peptidase_S1A"/>
</dbReference>
<comment type="subcellular location">
    <subcellularLocation>
        <location evidence="1">Secreted</location>
        <location evidence="1">Extracellular space</location>
    </subcellularLocation>
</comment>
<feature type="signal peptide" evidence="16">
    <location>
        <begin position="1"/>
        <end position="20"/>
    </location>
</feature>
<evidence type="ECO:0000256" key="11">
    <source>
        <dbReference type="ARBA" id="ARBA00023202"/>
    </source>
</evidence>
<dbReference type="GeneID" id="120820630"/>
<dbReference type="FunFam" id="2.40.10.10:FF:000003">
    <property type="entry name" value="Transmembrane serine protease 3"/>
    <property type="match status" value="1"/>
</dbReference>
<keyword evidence="4 14" id="KW-0420">Kringle</keyword>
<evidence type="ECO:0000313" key="20">
    <source>
        <dbReference type="Proteomes" id="UP000007635"/>
    </source>
</evidence>
<dbReference type="Proteomes" id="UP000007635">
    <property type="component" value="Chromosome VI"/>
</dbReference>
<dbReference type="InterPro" id="IPR038178">
    <property type="entry name" value="Kringle_sf"/>
</dbReference>
<dbReference type="InParanoid" id="G3NU39"/>
<evidence type="ECO:0000256" key="16">
    <source>
        <dbReference type="SAM" id="SignalP"/>
    </source>
</evidence>
<dbReference type="PRINTS" id="PR00018">
    <property type="entry name" value="KRINGLE"/>
</dbReference>
<evidence type="ECO:0000256" key="6">
    <source>
        <dbReference type="ARBA" id="ARBA00022729"/>
    </source>
</evidence>
<dbReference type="PANTHER" id="PTHR24264">
    <property type="entry name" value="TRYPSIN-RELATED"/>
    <property type="match status" value="1"/>
</dbReference>
<reference evidence="19" key="2">
    <citation type="submission" date="2025-08" db="UniProtKB">
        <authorList>
            <consortium name="Ensembl"/>
        </authorList>
    </citation>
    <scope>IDENTIFICATION</scope>
</reference>
<organism evidence="19 20">
    <name type="scientific">Gasterosteus aculeatus aculeatus</name>
    <name type="common">three-spined stickleback</name>
    <dbReference type="NCBI Taxonomy" id="481459"/>
    <lineage>
        <taxon>Eukaryota</taxon>
        <taxon>Metazoa</taxon>
        <taxon>Chordata</taxon>
        <taxon>Craniata</taxon>
        <taxon>Vertebrata</taxon>
        <taxon>Euteleostomi</taxon>
        <taxon>Actinopterygii</taxon>
        <taxon>Neopterygii</taxon>
        <taxon>Teleostei</taxon>
        <taxon>Neoteleostei</taxon>
        <taxon>Acanthomorphata</taxon>
        <taxon>Eupercaria</taxon>
        <taxon>Perciformes</taxon>
        <taxon>Cottioidei</taxon>
        <taxon>Gasterosteales</taxon>
        <taxon>Gasterosteidae</taxon>
        <taxon>Gasterosteus</taxon>
    </lineage>
</organism>
<dbReference type="PRINTS" id="PR00722">
    <property type="entry name" value="CHYMOTRYPSIN"/>
</dbReference>